<dbReference type="InterPro" id="IPR029063">
    <property type="entry name" value="SAM-dependent_MTases_sf"/>
</dbReference>
<comment type="similarity">
    <text evidence="1">Belongs to the methyltransferase superfamily.</text>
</comment>
<evidence type="ECO:0000256" key="1">
    <source>
        <dbReference type="ARBA" id="ARBA00008361"/>
    </source>
</evidence>
<dbReference type="Proteomes" id="UP000198327">
    <property type="component" value="Unassembled WGS sequence"/>
</dbReference>
<keyword evidence="2 5" id="KW-0489">Methyltransferase</keyword>
<keyword evidence="6" id="KW-1185">Reference proteome</keyword>
<evidence type="ECO:0000256" key="2">
    <source>
        <dbReference type="ARBA" id="ARBA00022603"/>
    </source>
</evidence>
<feature type="domain" description="Methyltransferase type 11" evidence="4">
    <location>
        <begin position="48"/>
        <end position="142"/>
    </location>
</feature>
<dbReference type="InterPro" id="IPR013216">
    <property type="entry name" value="Methyltransf_11"/>
</dbReference>
<dbReference type="EMBL" id="FZOW01000001">
    <property type="protein sequence ID" value="SNS29104.1"/>
    <property type="molecule type" value="Genomic_DNA"/>
</dbReference>
<sequence length="237" mass="25771">MSGSRVIPSPNIWNWPSVYEAENRAQDADGRIAEVLARIAPWEGATIVDVGCGTGFHLPAFASSAARVVGVEPHGPLIKAARNRTASLPNVRVAEGSAESLPLDEQSVDIVHARTAYFFGAGCGPGITEAMRVLRPGGVLVVVDLDVSASPYGDWMRADLPKYDCAAVESFFEAQGFALERVDTRWQFDSRETMRAVLGIEFTERTAARAARSIPGLGFDVRYRVHWREKPSGLERG</sequence>
<reference evidence="6" key="1">
    <citation type="submission" date="2017-06" db="EMBL/GenBank/DDBJ databases">
        <authorList>
            <person name="Varghese N."/>
            <person name="Submissions S."/>
        </authorList>
    </citation>
    <scope>NUCLEOTIDE SEQUENCE [LARGE SCALE GENOMIC DNA]</scope>
    <source>
        <strain evidence="6">JCM 23211</strain>
    </source>
</reference>
<evidence type="ECO:0000313" key="6">
    <source>
        <dbReference type="Proteomes" id="UP000198327"/>
    </source>
</evidence>
<keyword evidence="3 5" id="KW-0808">Transferase</keyword>
<evidence type="ECO:0000313" key="5">
    <source>
        <dbReference type="EMBL" id="SNS29104.1"/>
    </source>
</evidence>
<evidence type="ECO:0000259" key="4">
    <source>
        <dbReference type="Pfam" id="PF08241"/>
    </source>
</evidence>
<accession>A0A239DB74</accession>
<dbReference type="Gene3D" id="3.40.50.150">
    <property type="entry name" value="Vaccinia Virus protein VP39"/>
    <property type="match status" value="1"/>
</dbReference>
<gene>
    <name evidence="5" type="ORF">SAMN05421642_101456</name>
</gene>
<dbReference type="GO" id="GO:0008757">
    <property type="term" value="F:S-adenosylmethionine-dependent methyltransferase activity"/>
    <property type="evidence" value="ECO:0007669"/>
    <property type="project" value="InterPro"/>
</dbReference>
<dbReference type="OrthoDB" id="9797252at2"/>
<dbReference type="GO" id="GO:0032259">
    <property type="term" value="P:methylation"/>
    <property type="evidence" value="ECO:0007669"/>
    <property type="project" value="UniProtKB-KW"/>
</dbReference>
<dbReference type="PANTHER" id="PTHR44942">
    <property type="entry name" value="METHYLTRANSF_11 DOMAIN-CONTAINING PROTEIN"/>
    <property type="match status" value="1"/>
</dbReference>
<proteinExistence type="inferred from homology"/>
<dbReference type="AlphaFoldDB" id="A0A239DB74"/>
<dbReference type="PANTHER" id="PTHR44942:SF4">
    <property type="entry name" value="METHYLTRANSFERASE TYPE 11 DOMAIN-CONTAINING PROTEIN"/>
    <property type="match status" value="1"/>
</dbReference>
<dbReference type="CDD" id="cd02440">
    <property type="entry name" value="AdoMet_MTases"/>
    <property type="match status" value="1"/>
</dbReference>
<protein>
    <submittedName>
        <fullName evidence="5">Methyltransferase domain-containing protein</fullName>
    </submittedName>
</protein>
<dbReference type="RefSeq" id="WP_089242903.1">
    <property type="nucleotide sequence ID" value="NZ_FZOW01000001.1"/>
</dbReference>
<dbReference type="SUPFAM" id="SSF53335">
    <property type="entry name" value="S-adenosyl-L-methionine-dependent methyltransferases"/>
    <property type="match status" value="1"/>
</dbReference>
<dbReference type="STRING" id="398843.A3K89_08140"/>
<evidence type="ECO:0000256" key="3">
    <source>
        <dbReference type="ARBA" id="ARBA00022679"/>
    </source>
</evidence>
<organism evidence="5 6">
    <name type="scientific">Rhodococcoides kyotonense</name>
    <dbReference type="NCBI Taxonomy" id="398843"/>
    <lineage>
        <taxon>Bacteria</taxon>
        <taxon>Bacillati</taxon>
        <taxon>Actinomycetota</taxon>
        <taxon>Actinomycetes</taxon>
        <taxon>Mycobacteriales</taxon>
        <taxon>Nocardiaceae</taxon>
        <taxon>Rhodococcoides</taxon>
    </lineage>
</organism>
<dbReference type="InterPro" id="IPR051052">
    <property type="entry name" value="Diverse_substrate_MTase"/>
</dbReference>
<name>A0A239DB74_9NOCA</name>
<dbReference type="Pfam" id="PF08241">
    <property type="entry name" value="Methyltransf_11"/>
    <property type="match status" value="1"/>
</dbReference>